<evidence type="ECO:0000256" key="5">
    <source>
        <dbReference type="ARBA" id="ARBA00022516"/>
    </source>
</evidence>
<feature type="domain" description="EamA" evidence="14">
    <location>
        <begin position="3"/>
        <end position="131"/>
    </location>
</feature>
<dbReference type="Gene3D" id="1.10.3730.20">
    <property type="match status" value="2"/>
</dbReference>
<keyword evidence="8 13" id="KW-0812">Transmembrane</keyword>
<evidence type="ECO:0000313" key="16">
    <source>
        <dbReference type="Proteomes" id="UP001305702"/>
    </source>
</evidence>
<keyword evidence="3" id="KW-0813">Transport</keyword>
<keyword evidence="9" id="KW-0448">Lipopolysaccharide biosynthesis</keyword>
<dbReference type="EMBL" id="CP130318">
    <property type="protein sequence ID" value="WNQ14353.1"/>
    <property type="molecule type" value="Genomic_DNA"/>
</dbReference>
<keyword evidence="12 13" id="KW-0472">Membrane</keyword>
<dbReference type="GO" id="GO:0005886">
    <property type="term" value="C:plasma membrane"/>
    <property type="evidence" value="ECO:0007669"/>
    <property type="project" value="UniProtKB-SubCell"/>
</dbReference>
<feature type="transmembrane region" description="Helical" evidence="13">
    <location>
        <begin position="58"/>
        <end position="77"/>
    </location>
</feature>
<keyword evidence="10 13" id="KW-1133">Transmembrane helix</keyword>
<feature type="transmembrane region" description="Helical" evidence="13">
    <location>
        <begin position="260"/>
        <end position="278"/>
    </location>
</feature>
<dbReference type="InterPro" id="IPR000620">
    <property type="entry name" value="EamA_dom"/>
</dbReference>
<dbReference type="RefSeq" id="WP_315608123.1">
    <property type="nucleotide sequence ID" value="NZ_CP130318.1"/>
</dbReference>
<evidence type="ECO:0000256" key="8">
    <source>
        <dbReference type="ARBA" id="ARBA00022692"/>
    </source>
</evidence>
<dbReference type="InterPro" id="IPR000390">
    <property type="entry name" value="Small_drug/metabolite_transptr"/>
</dbReference>
<evidence type="ECO:0000256" key="4">
    <source>
        <dbReference type="ARBA" id="ARBA00022475"/>
    </source>
</evidence>
<dbReference type="InterPro" id="IPR037185">
    <property type="entry name" value="EmrE-like"/>
</dbReference>
<reference evidence="15 16" key="1">
    <citation type="submission" date="2022-02" db="EMBL/GenBank/DDBJ databases">
        <title>Paenibacillus sp. MBLB1776 Whole Genome Shotgun Sequencing.</title>
        <authorList>
            <person name="Hwang C.Y."/>
            <person name="Cho E.-S."/>
            <person name="Seo M.-J."/>
        </authorList>
    </citation>
    <scope>NUCLEOTIDE SEQUENCE [LARGE SCALE GENOMIC DNA]</scope>
    <source>
        <strain evidence="15 16">MBLB1776</strain>
    </source>
</reference>
<sequence length="279" mass="29888">MSLLLVVASGLLHAVWSLFAKVSRNKSVFLWLIMAVATLVLLPVLVRELWVTPLPPEAYGFLLLSACLQGGYALLLARTYQMGDLSQVYPIMRGTSTLLIPLCSVLFLQESLSPFGWTGLAAMIAGFLGLSGFAGRSPAPGAVKPFLLALSVGVCTTCYVLVDRINLGYLSPLSLLEVTNLGFTAALTPIALRSKQLKEEWKAHAKLIVLGSVLNPGSYLLFLFALQLAPVAHISPVREIGTVFATILGIVVLKEKQGRVRILCSALILSGLLLIGFLG</sequence>
<evidence type="ECO:0000256" key="7">
    <source>
        <dbReference type="ARBA" id="ARBA00022556"/>
    </source>
</evidence>
<dbReference type="AlphaFoldDB" id="A0AA96RIF1"/>
<dbReference type="KEGG" id="paun:MJA45_28130"/>
<comment type="similarity">
    <text evidence="2">Belongs to the EamA transporter family.</text>
</comment>
<comment type="subcellular location">
    <subcellularLocation>
        <location evidence="1">Cell membrane</location>
        <topology evidence="1">Multi-pass membrane protein</topology>
    </subcellularLocation>
</comment>
<evidence type="ECO:0000256" key="3">
    <source>
        <dbReference type="ARBA" id="ARBA00022448"/>
    </source>
</evidence>
<evidence type="ECO:0000256" key="9">
    <source>
        <dbReference type="ARBA" id="ARBA00022985"/>
    </source>
</evidence>
<evidence type="ECO:0000256" key="10">
    <source>
        <dbReference type="ARBA" id="ARBA00022989"/>
    </source>
</evidence>
<evidence type="ECO:0000256" key="12">
    <source>
        <dbReference type="ARBA" id="ARBA00023136"/>
    </source>
</evidence>
<dbReference type="GO" id="GO:0022857">
    <property type="term" value="F:transmembrane transporter activity"/>
    <property type="evidence" value="ECO:0007669"/>
    <property type="project" value="InterPro"/>
</dbReference>
<evidence type="ECO:0000313" key="15">
    <source>
        <dbReference type="EMBL" id="WNQ14353.1"/>
    </source>
</evidence>
<keyword evidence="4" id="KW-1003">Cell membrane</keyword>
<feature type="transmembrane region" description="Helical" evidence="13">
    <location>
        <begin position="115"/>
        <end position="134"/>
    </location>
</feature>
<evidence type="ECO:0000256" key="11">
    <source>
        <dbReference type="ARBA" id="ARBA00023098"/>
    </source>
</evidence>
<keyword evidence="6" id="KW-0997">Cell inner membrane</keyword>
<evidence type="ECO:0000256" key="6">
    <source>
        <dbReference type="ARBA" id="ARBA00022519"/>
    </source>
</evidence>
<feature type="transmembrane region" description="Helical" evidence="13">
    <location>
        <begin position="235"/>
        <end position="253"/>
    </location>
</feature>
<evidence type="ECO:0000256" key="2">
    <source>
        <dbReference type="ARBA" id="ARBA00007362"/>
    </source>
</evidence>
<feature type="transmembrane region" description="Helical" evidence="13">
    <location>
        <begin position="89"/>
        <end position="108"/>
    </location>
</feature>
<dbReference type="Pfam" id="PF00892">
    <property type="entry name" value="EamA"/>
    <property type="match status" value="2"/>
</dbReference>
<dbReference type="PANTHER" id="PTHR30561:SF1">
    <property type="entry name" value="MULTIDRUG TRANSPORTER EMRE"/>
    <property type="match status" value="1"/>
</dbReference>
<keyword evidence="16" id="KW-1185">Reference proteome</keyword>
<evidence type="ECO:0000256" key="13">
    <source>
        <dbReference type="SAM" id="Phobius"/>
    </source>
</evidence>
<dbReference type="Proteomes" id="UP001305702">
    <property type="component" value="Chromosome"/>
</dbReference>
<dbReference type="PANTHER" id="PTHR30561">
    <property type="entry name" value="SMR FAMILY PROTON-DEPENDENT DRUG EFFLUX TRANSPORTER SUGE"/>
    <property type="match status" value="1"/>
</dbReference>
<name>A0AA96RIF1_9BACL</name>
<evidence type="ECO:0000256" key="1">
    <source>
        <dbReference type="ARBA" id="ARBA00004651"/>
    </source>
</evidence>
<dbReference type="GO" id="GO:0009103">
    <property type="term" value="P:lipopolysaccharide biosynthetic process"/>
    <property type="evidence" value="ECO:0007669"/>
    <property type="project" value="UniProtKB-KW"/>
</dbReference>
<accession>A0AA96RIF1</accession>
<evidence type="ECO:0000259" key="14">
    <source>
        <dbReference type="Pfam" id="PF00892"/>
    </source>
</evidence>
<keyword evidence="5" id="KW-0444">Lipid biosynthesis</keyword>
<gene>
    <name evidence="15" type="ORF">MJA45_28130</name>
</gene>
<keyword evidence="11" id="KW-0443">Lipid metabolism</keyword>
<dbReference type="SUPFAM" id="SSF103481">
    <property type="entry name" value="Multidrug resistance efflux transporter EmrE"/>
    <property type="match status" value="2"/>
</dbReference>
<organism evidence="15 16">
    <name type="scientific">Paenibacillus aurantius</name>
    <dbReference type="NCBI Taxonomy" id="2918900"/>
    <lineage>
        <taxon>Bacteria</taxon>
        <taxon>Bacillati</taxon>
        <taxon>Bacillota</taxon>
        <taxon>Bacilli</taxon>
        <taxon>Bacillales</taxon>
        <taxon>Paenibacillaceae</taxon>
        <taxon>Paenibacillus</taxon>
    </lineage>
</organism>
<protein>
    <submittedName>
        <fullName evidence="15">DMT family transporter</fullName>
    </submittedName>
</protein>
<feature type="transmembrane region" description="Helical" evidence="13">
    <location>
        <begin position="27"/>
        <end position="46"/>
    </location>
</feature>
<proteinExistence type="inferred from homology"/>
<feature type="transmembrane region" description="Helical" evidence="13">
    <location>
        <begin position="146"/>
        <end position="162"/>
    </location>
</feature>
<keyword evidence="7" id="KW-0441">Lipid A biosynthesis</keyword>
<feature type="domain" description="EamA" evidence="14">
    <location>
        <begin position="146"/>
        <end position="276"/>
    </location>
</feature>
<feature type="transmembrane region" description="Helical" evidence="13">
    <location>
        <begin position="207"/>
        <end position="229"/>
    </location>
</feature>